<evidence type="ECO:0000313" key="2">
    <source>
        <dbReference type="EMBL" id="CAC5426539.1"/>
    </source>
</evidence>
<dbReference type="AlphaFoldDB" id="A0A6J8F0U1"/>
<dbReference type="OrthoDB" id="6118533at2759"/>
<feature type="transmembrane region" description="Helical" evidence="1">
    <location>
        <begin position="192"/>
        <end position="215"/>
    </location>
</feature>
<accession>A0A6J8F0U1</accession>
<gene>
    <name evidence="2" type="ORF">MCOR_58236</name>
</gene>
<proteinExistence type="predicted"/>
<evidence type="ECO:0000313" key="3">
    <source>
        <dbReference type="Proteomes" id="UP000507470"/>
    </source>
</evidence>
<evidence type="ECO:0000256" key="1">
    <source>
        <dbReference type="SAM" id="Phobius"/>
    </source>
</evidence>
<feature type="transmembrane region" description="Helical" evidence="1">
    <location>
        <begin position="138"/>
        <end position="156"/>
    </location>
</feature>
<protein>
    <submittedName>
        <fullName evidence="2">Uncharacterized protein</fullName>
    </submittedName>
</protein>
<reference evidence="2 3" key="1">
    <citation type="submission" date="2020-06" db="EMBL/GenBank/DDBJ databases">
        <authorList>
            <person name="Li R."/>
            <person name="Bekaert M."/>
        </authorList>
    </citation>
    <scope>NUCLEOTIDE SEQUENCE [LARGE SCALE GENOMIC DNA]</scope>
    <source>
        <strain evidence="3">wild</strain>
    </source>
</reference>
<organism evidence="2 3">
    <name type="scientific">Mytilus coruscus</name>
    <name type="common">Sea mussel</name>
    <dbReference type="NCBI Taxonomy" id="42192"/>
    <lineage>
        <taxon>Eukaryota</taxon>
        <taxon>Metazoa</taxon>
        <taxon>Spiralia</taxon>
        <taxon>Lophotrochozoa</taxon>
        <taxon>Mollusca</taxon>
        <taxon>Bivalvia</taxon>
        <taxon>Autobranchia</taxon>
        <taxon>Pteriomorphia</taxon>
        <taxon>Mytilida</taxon>
        <taxon>Mytiloidea</taxon>
        <taxon>Mytilidae</taxon>
        <taxon>Mytilinae</taxon>
        <taxon>Mytilus</taxon>
    </lineage>
</organism>
<keyword evidence="1" id="KW-1133">Transmembrane helix</keyword>
<feature type="transmembrane region" description="Helical" evidence="1">
    <location>
        <begin position="227"/>
        <end position="251"/>
    </location>
</feature>
<feature type="transmembrane region" description="Helical" evidence="1">
    <location>
        <begin position="71"/>
        <end position="90"/>
    </location>
</feature>
<keyword evidence="1" id="KW-0472">Membrane</keyword>
<dbReference type="Proteomes" id="UP000507470">
    <property type="component" value="Unassembled WGS sequence"/>
</dbReference>
<name>A0A6J8F0U1_MYTCO</name>
<keyword evidence="1" id="KW-0812">Transmembrane</keyword>
<dbReference type="EMBL" id="CACVKT020010435">
    <property type="protein sequence ID" value="CAC5426539.1"/>
    <property type="molecule type" value="Genomic_DNA"/>
</dbReference>
<keyword evidence="3" id="KW-1185">Reference proteome</keyword>
<sequence length="340" mass="38794">MKNENRFDNDQNETECVKKINVSSLSSAPVNNPESPTMITQGFETQQVQTNGINQEQLLVRKLKMFGRLQIFLGFLLVILSSIRLVLNWISMQKYNDCFNNEYYYYFDHYDNSYHPYLPHYVLCNRYYNSHLQFPFDITSLICSGWCILTGILPFCMTNQRKANWRCLCILTGILPFCMTNQRKANWRCLKTAIMMCSIIAASVLVPGIYSLGVIGAILRDNYELRVVILLSFMTVVSFAEVVVAIMTASYCCCCSALGTSDQQPELFLDLQTNIPIGNVQPPMENTGHIDIPTVSYPRANQYQENTTNEQKGPQIQTVEGTLPRIDSTQQQFVDTNPLP</sequence>